<name>A0A1B3B0S0_9CAUD</name>
<dbReference type="InterPro" id="IPR029063">
    <property type="entry name" value="SAM-dependent_MTases_sf"/>
</dbReference>
<organism evidence="1 2">
    <name type="scientific">Gordonia phage Jumbo</name>
    <dbReference type="NCBI Taxonomy" id="1887650"/>
    <lineage>
        <taxon>Viruses</taxon>
        <taxon>Duplodnaviria</taxon>
        <taxon>Heunggongvirae</taxon>
        <taxon>Uroviricota</taxon>
        <taxon>Caudoviricetes</taxon>
        <taxon>Gorjumvirus</taxon>
        <taxon>Gorjumvirus jumbo</taxon>
    </lineage>
</organism>
<evidence type="ECO:0000313" key="1">
    <source>
        <dbReference type="EMBL" id="AOE44589.1"/>
    </source>
</evidence>
<dbReference type="KEGG" id="vg:29067971"/>
<dbReference type="GO" id="GO:0032259">
    <property type="term" value="P:methylation"/>
    <property type="evidence" value="ECO:0007669"/>
    <property type="project" value="UniProtKB-KW"/>
</dbReference>
<reference evidence="2" key="1">
    <citation type="submission" date="2016-07" db="EMBL/GenBank/DDBJ databases">
        <authorList>
            <person name="Florea S."/>
            <person name="Webb J.S."/>
            <person name="Jaromczyk J."/>
            <person name="Schardl C.L."/>
        </authorList>
    </citation>
    <scope>NUCLEOTIDE SEQUENCE [LARGE SCALE GENOMIC DNA]</scope>
</reference>
<gene>
    <name evidence="1" type="primary">81</name>
    <name evidence="1" type="ORF">SEA_JUMBO_81</name>
</gene>
<accession>A0A1B3B0S0</accession>
<dbReference type="GO" id="GO:0008168">
    <property type="term" value="F:methyltransferase activity"/>
    <property type="evidence" value="ECO:0007669"/>
    <property type="project" value="UniProtKB-KW"/>
</dbReference>
<dbReference type="EMBL" id="KX557281">
    <property type="protein sequence ID" value="AOE44589.1"/>
    <property type="molecule type" value="Genomic_DNA"/>
</dbReference>
<evidence type="ECO:0000313" key="2">
    <source>
        <dbReference type="Proteomes" id="UP000203357"/>
    </source>
</evidence>
<keyword evidence="1" id="KW-0808">Transferase</keyword>
<protein>
    <submittedName>
        <fullName evidence="1">Methyltransferase</fullName>
    </submittedName>
</protein>
<keyword evidence="2" id="KW-1185">Reference proteome</keyword>
<sequence>MSDKMNLTATEMFLNEVAVMAANMKVAVPSRKLNNIEIAPLEITEEMLEPKLLTDGIRCYTPPGIYTQLMIDGDLWMSDTLAERLDHLSFIRKVIREQSETVLITGLGLGMVVAGLIKNAPCVKKITVIEQNTDILNMVHPTYRDLAKENGVEFVAYGFDAWKFPDYFNWDGVGNLPQYDAIWHDIWIDAGEHLEEEYEDIRRAYELFAPDFQMCWGEEFMQDPDSYEQIILTMFGIMAHGIVIDGEVVKEKDES</sequence>
<dbReference type="GeneID" id="29067971"/>
<proteinExistence type="predicted"/>
<keyword evidence="1" id="KW-0489">Methyltransferase</keyword>
<dbReference type="RefSeq" id="YP_009291046.1">
    <property type="nucleotide sequence ID" value="NC_031109.1"/>
</dbReference>
<dbReference type="SUPFAM" id="SSF53335">
    <property type="entry name" value="S-adenosyl-L-methionine-dependent methyltransferases"/>
    <property type="match status" value="1"/>
</dbReference>
<dbReference type="OrthoDB" id="20298at10239"/>
<dbReference type="Proteomes" id="UP000203357">
    <property type="component" value="Segment"/>
</dbReference>